<dbReference type="OrthoDB" id="3919at2759"/>
<dbReference type="AlphaFoldDB" id="A0A8J4CHQ2"/>
<dbReference type="SMART" id="SM00464">
    <property type="entry name" value="LON"/>
    <property type="match status" value="1"/>
</dbReference>
<dbReference type="Pfam" id="PF02190">
    <property type="entry name" value="LON_substr_bdg"/>
    <property type="match status" value="1"/>
</dbReference>
<evidence type="ECO:0000256" key="1">
    <source>
        <dbReference type="SAM" id="MobiDB-lite"/>
    </source>
</evidence>
<keyword evidence="4" id="KW-1185">Reference proteome</keyword>
<gene>
    <name evidence="3" type="ORF">Vretifemale_11573</name>
</gene>
<dbReference type="SUPFAM" id="SSF88697">
    <property type="entry name" value="PUA domain-like"/>
    <property type="match status" value="1"/>
</dbReference>
<feature type="region of interest" description="Disordered" evidence="1">
    <location>
        <begin position="220"/>
        <end position="315"/>
    </location>
</feature>
<feature type="compositionally biased region" description="Gly residues" evidence="1">
    <location>
        <begin position="268"/>
        <end position="283"/>
    </location>
</feature>
<dbReference type="InterPro" id="IPR003111">
    <property type="entry name" value="Lon_prtase_N"/>
</dbReference>
<dbReference type="Gene3D" id="2.30.130.40">
    <property type="entry name" value="LON domain-like"/>
    <property type="match status" value="1"/>
</dbReference>
<dbReference type="PANTHER" id="PTHR46732:SF5">
    <property type="entry name" value="ATP-DEPENDENT PROTEASE LA (LON) DOMAIN PROTEIN"/>
    <property type="match status" value="1"/>
</dbReference>
<evidence type="ECO:0000313" key="3">
    <source>
        <dbReference type="EMBL" id="GIL82673.1"/>
    </source>
</evidence>
<accession>A0A8J4CHQ2</accession>
<name>A0A8J4CHQ2_9CHLO</name>
<comment type="caution">
    <text evidence="3">The sequence shown here is derived from an EMBL/GenBank/DDBJ whole genome shotgun (WGS) entry which is preliminary data.</text>
</comment>
<organism evidence="3 4">
    <name type="scientific">Volvox reticuliferus</name>
    <dbReference type="NCBI Taxonomy" id="1737510"/>
    <lineage>
        <taxon>Eukaryota</taxon>
        <taxon>Viridiplantae</taxon>
        <taxon>Chlorophyta</taxon>
        <taxon>core chlorophytes</taxon>
        <taxon>Chlorophyceae</taxon>
        <taxon>CS clade</taxon>
        <taxon>Chlamydomonadales</taxon>
        <taxon>Volvocaceae</taxon>
        <taxon>Volvox</taxon>
    </lineage>
</organism>
<evidence type="ECO:0000259" key="2">
    <source>
        <dbReference type="PROSITE" id="PS51787"/>
    </source>
</evidence>
<dbReference type="InterPro" id="IPR046336">
    <property type="entry name" value="Lon_prtase_N_sf"/>
</dbReference>
<feature type="compositionally biased region" description="Low complexity" evidence="1">
    <location>
        <begin position="304"/>
        <end position="315"/>
    </location>
</feature>
<feature type="domain" description="Lon N-terminal" evidence="2">
    <location>
        <begin position="48"/>
        <end position="397"/>
    </location>
</feature>
<dbReference type="PROSITE" id="PS51787">
    <property type="entry name" value="LON_N"/>
    <property type="match status" value="1"/>
</dbReference>
<dbReference type="InterPro" id="IPR015947">
    <property type="entry name" value="PUA-like_sf"/>
</dbReference>
<protein>
    <recommendedName>
        <fullName evidence="2">Lon N-terminal domain-containing protein</fullName>
    </recommendedName>
</protein>
<dbReference type="PANTHER" id="PTHR46732">
    <property type="entry name" value="ATP-DEPENDENT PROTEASE LA (LON) DOMAIN PROTEIN"/>
    <property type="match status" value="1"/>
</dbReference>
<proteinExistence type="predicted"/>
<dbReference type="Proteomes" id="UP000747110">
    <property type="component" value="Unassembled WGS sequence"/>
</dbReference>
<reference evidence="3" key="1">
    <citation type="journal article" date="2021" name="Proc. Natl. Acad. Sci. U.S.A.">
        <title>Three genomes in the algal genus Volvox reveal the fate of a haploid sex-determining region after a transition to homothallism.</title>
        <authorList>
            <person name="Yamamoto K."/>
            <person name="Hamaji T."/>
            <person name="Kawai-Toyooka H."/>
            <person name="Matsuzaki R."/>
            <person name="Takahashi F."/>
            <person name="Nishimura Y."/>
            <person name="Kawachi M."/>
            <person name="Noguchi H."/>
            <person name="Minakuchi Y."/>
            <person name="Umen J.G."/>
            <person name="Toyoda A."/>
            <person name="Nozaki H."/>
        </authorList>
    </citation>
    <scope>NUCLEOTIDE SEQUENCE</scope>
    <source>
        <strain evidence="3">NIES-3786</strain>
    </source>
</reference>
<dbReference type="EMBL" id="BNCP01000025">
    <property type="protein sequence ID" value="GIL82673.1"/>
    <property type="molecule type" value="Genomic_DNA"/>
</dbReference>
<evidence type="ECO:0000313" key="4">
    <source>
        <dbReference type="Proteomes" id="UP000747110"/>
    </source>
</evidence>
<sequence>MMIQVQSQSATGLTKRLQTRHTVLSRYARSRISCCAAAPSHAAIPHELPLFPVQPMGVFLPGMTKTLHLYEPHFISLMDECLASDHKLMATAVLEPFMGKASETDAGPGAFVGGYNFSLSCGCLVQVLSAKPYTGGYLVRIRGEARLGISGLPQTGPYMRAQVYPLPDQPPELGTDQERELRAKVEQLREIMRDVQNLASKFRCDETAALQQAMRWMHGTPITPGIQRHTVTHGQPARSEPGSSMQGQTSGGEDDPSTSDKYQVEGLCNGGNGGNEGHDGTNGGPIAAASLPSGDEGRLNSDTGSASSSGLGSGRNRALLRDLQQAPMGTTRGQEHEEDEEFSAEEAVRLSWASLQWLPHASTEERMYIVRTRLLAMETRDVGRRVELALEAMGRARASLAAKCAIKAM</sequence>